<feature type="domain" description="FP protein C-terminal" evidence="3">
    <location>
        <begin position="245"/>
        <end position="296"/>
    </location>
</feature>
<dbReference type="AlphaFoldDB" id="A0A0L7LLD8"/>
<dbReference type="SUPFAM" id="SSF57997">
    <property type="entry name" value="Tropomyosin"/>
    <property type="match status" value="1"/>
</dbReference>
<evidence type="ECO:0000256" key="2">
    <source>
        <dbReference type="SAM" id="MobiDB-lite"/>
    </source>
</evidence>
<dbReference type="InterPro" id="IPR004244">
    <property type="entry name" value="Transposase_22"/>
</dbReference>
<accession>A0A0L7LLD8</accession>
<comment type="caution">
    <text evidence="4">The sequence shown here is derived from an EMBL/GenBank/DDBJ whole genome shotgun (WGS) entry which is preliminary data.</text>
</comment>
<feature type="region of interest" description="Disordered" evidence="2">
    <location>
        <begin position="1"/>
        <end position="43"/>
    </location>
</feature>
<feature type="coiled-coil region" evidence="1">
    <location>
        <begin position="82"/>
        <end position="144"/>
    </location>
</feature>
<dbReference type="EMBL" id="JTDY01000678">
    <property type="protein sequence ID" value="KOB76257.1"/>
    <property type="molecule type" value="Genomic_DNA"/>
</dbReference>
<sequence length="302" mass="34306">MLRSPVKSGSDTDLYKKNSQEESPVQKSVRSKKRRIGDAARGTSPECKVEAKLTFLEERIIKMFGDLQEDIGNKFKNIETKLSNIQQNTKDIEKSMDFLTERFDEISKKVDSLDQAVNEKQSQIEYLEEKLEDLQRNARSSTLEIRNVPSTTNETKEVLSHYLIEMSAKVGVNVAASDIKDVFRIPGKADSNKPIIAEFTTTLQKNRIIKAVKTFNITNKTSKLNAFHLGLRGHSSPVFVVEHLTSKANRLHYLARELLRSGLFKYCWTSNGKVFMRKTDGSPIILIKTEEQLAALKPKNLN</sequence>
<organism evidence="4 5">
    <name type="scientific">Operophtera brumata</name>
    <name type="common">Winter moth</name>
    <name type="synonym">Phalaena brumata</name>
    <dbReference type="NCBI Taxonomy" id="104452"/>
    <lineage>
        <taxon>Eukaryota</taxon>
        <taxon>Metazoa</taxon>
        <taxon>Ecdysozoa</taxon>
        <taxon>Arthropoda</taxon>
        <taxon>Hexapoda</taxon>
        <taxon>Insecta</taxon>
        <taxon>Pterygota</taxon>
        <taxon>Neoptera</taxon>
        <taxon>Endopterygota</taxon>
        <taxon>Lepidoptera</taxon>
        <taxon>Glossata</taxon>
        <taxon>Ditrysia</taxon>
        <taxon>Geometroidea</taxon>
        <taxon>Geometridae</taxon>
        <taxon>Larentiinae</taxon>
        <taxon>Operophtera</taxon>
    </lineage>
</organism>
<name>A0A0L7LLD8_OPEBR</name>
<protein>
    <submittedName>
        <fullName evidence="4">Zinc finger DNA binding protein</fullName>
    </submittedName>
</protein>
<gene>
    <name evidence="4" type="ORF">OBRU01_06257</name>
</gene>
<evidence type="ECO:0000313" key="5">
    <source>
        <dbReference type="Proteomes" id="UP000037510"/>
    </source>
</evidence>
<proteinExistence type="predicted"/>
<keyword evidence="1" id="KW-0175">Coiled coil</keyword>
<evidence type="ECO:0000313" key="4">
    <source>
        <dbReference type="EMBL" id="KOB76257.1"/>
    </source>
</evidence>
<evidence type="ECO:0000256" key="1">
    <source>
        <dbReference type="SAM" id="Coils"/>
    </source>
</evidence>
<dbReference type="InterPro" id="IPR057251">
    <property type="entry name" value="FP_C"/>
</dbReference>
<dbReference type="Gene3D" id="1.20.5.170">
    <property type="match status" value="1"/>
</dbReference>
<keyword evidence="5" id="KW-1185">Reference proteome</keyword>
<dbReference type="Proteomes" id="UP000037510">
    <property type="component" value="Unassembled WGS sequence"/>
</dbReference>
<evidence type="ECO:0000259" key="3">
    <source>
        <dbReference type="Pfam" id="PF25298"/>
    </source>
</evidence>
<dbReference type="Pfam" id="PF25298">
    <property type="entry name" value="Baculo_FP_2nd"/>
    <property type="match status" value="1"/>
</dbReference>
<dbReference type="PANTHER" id="PTHR11505">
    <property type="entry name" value="L1 TRANSPOSABLE ELEMENT-RELATED"/>
    <property type="match status" value="1"/>
</dbReference>
<reference evidence="4 5" key="1">
    <citation type="journal article" date="2015" name="Genome Biol. Evol.">
        <title>The genome of winter moth (Operophtera brumata) provides a genomic perspective on sexual dimorphism and phenology.</title>
        <authorList>
            <person name="Derks M.F."/>
            <person name="Smit S."/>
            <person name="Salis L."/>
            <person name="Schijlen E."/>
            <person name="Bossers A."/>
            <person name="Mateman C."/>
            <person name="Pijl A.S."/>
            <person name="de Ridder D."/>
            <person name="Groenen M.A."/>
            <person name="Visser M.E."/>
            <person name="Megens H.J."/>
        </authorList>
    </citation>
    <scope>NUCLEOTIDE SEQUENCE [LARGE SCALE GENOMIC DNA]</scope>
    <source>
        <strain evidence="4">WM2013NL</strain>
        <tissue evidence="4">Head and thorax</tissue>
    </source>
</reference>